<reference evidence="2 3" key="1">
    <citation type="journal article" date="2009" name="Stand. Genomic Sci.">
        <title>Complete genome sequence of Beutenbergia cavernae type strain (HKI 0122).</title>
        <authorList>
            <person name="Land M."/>
            <person name="Pukall R."/>
            <person name="Abt B."/>
            <person name="Goker M."/>
            <person name="Rohde M."/>
            <person name="Glavina Del Rio T."/>
            <person name="Tice H."/>
            <person name="Copeland A."/>
            <person name="Cheng J.F."/>
            <person name="Lucas S."/>
            <person name="Chen F."/>
            <person name="Nolan M."/>
            <person name="Bruce D."/>
            <person name="Goodwin L."/>
            <person name="Pitluck S."/>
            <person name="Ivanova N."/>
            <person name="Mavromatis K."/>
            <person name="Ovchinnikova G."/>
            <person name="Pati A."/>
            <person name="Chen A."/>
            <person name="Palaniappan K."/>
            <person name="Hauser L."/>
            <person name="Chang Y.J."/>
            <person name="Jefferies C.C."/>
            <person name="Saunders E."/>
            <person name="Brettin T."/>
            <person name="Detter J.C."/>
            <person name="Han C."/>
            <person name="Chain P."/>
            <person name="Bristow J."/>
            <person name="Eisen J.A."/>
            <person name="Markowitz V."/>
            <person name="Hugenholtz P."/>
            <person name="Kyrpides N.C."/>
            <person name="Klenk H.P."/>
            <person name="Lapidus A."/>
        </authorList>
    </citation>
    <scope>NUCLEOTIDE SEQUENCE [LARGE SCALE GENOMIC DNA]</scope>
    <source>
        <strain evidence="3">ATCC BAA-8 / DSM 12333 / NBRC 16432</strain>
    </source>
</reference>
<feature type="transmembrane region" description="Helical" evidence="1">
    <location>
        <begin position="30"/>
        <end position="51"/>
    </location>
</feature>
<accession>C5C0K7</accession>
<feature type="transmembrane region" description="Helical" evidence="1">
    <location>
        <begin position="90"/>
        <end position="114"/>
    </location>
</feature>
<dbReference type="RefSeq" id="WP_015883643.1">
    <property type="nucleotide sequence ID" value="NC_012669.1"/>
</dbReference>
<dbReference type="AlphaFoldDB" id="C5C0K7"/>
<keyword evidence="1" id="KW-1133">Transmembrane helix</keyword>
<dbReference type="Proteomes" id="UP000007962">
    <property type="component" value="Chromosome"/>
</dbReference>
<protein>
    <submittedName>
        <fullName evidence="2">Uncharacterized protein</fullName>
    </submittedName>
</protein>
<gene>
    <name evidence="2" type="ordered locus">Bcav_3159</name>
</gene>
<feature type="transmembrane region" description="Helical" evidence="1">
    <location>
        <begin position="126"/>
        <end position="146"/>
    </location>
</feature>
<sequence length="198" mass="18987">MTTTATLSPARGAPEAQPAQRLRTGAPAMVGWQALSALGAGLVAFACGAELASSSAMLAAVATLALGAGAVCSALATLATGRVVRPRTVAGLAAGSAAVWAAAYALAPGALLVLVPSATLPGSDDAAAIALLLLTAWCSARSVRHVPRGARPAGGPRTLAALTIGALLVAAVTTAGLAATDAGELAVPHGHTDHGGHG</sequence>
<keyword evidence="1" id="KW-0812">Transmembrane</keyword>
<evidence type="ECO:0000313" key="2">
    <source>
        <dbReference type="EMBL" id="ACQ81403.1"/>
    </source>
</evidence>
<dbReference type="HOGENOM" id="CLU_1375865_0_0_11"/>
<keyword evidence="1" id="KW-0472">Membrane</keyword>
<feature type="transmembrane region" description="Helical" evidence="1">
    <location>
        <begin position="57"/>
        <end position="78"/>
    </location>
</feature>
<keyword evidence="3" id="KW-1185">Reference proteome</keyword>
<proteinExistence type="predicted"/>
<evidence type="ECO:0000313" key="3">
    <source>
        <dbReference type="Proteomes" id="UP000007962"/>
    </source>
</evidence>
<name>C5C0K7_BEUC1</name>
<dbReference type="EMBL" id="CP001618">
    <property type="protein sequence ID" value="ACQ81403.1"/>
    <property type="molecule type" value="Genomic_DNA"/>
</dbReference>
<dbReference type="KEGG" id="bcv:Bcav_3159"/>
<feature type="transmembrane region" description="Helical" evidence="1">
    <location>
        <begin position="158"/>
        <end position="179"/>
    </location>
</feature>
<evidence type="ECO:0000256" key="1">
    <source>
        <dbReference type="SAM" id="Phobius"/>
    </source>
</evidence>
<organism evidence="2 3">
    <name type="scientific">Beutenbergia cavernae (strain ATCC BAA-8 / DSM 12333 / CCUG 43141 / JCM 11478 / NBRC 16432 / NCIMB 13614 / HKI 0122)</name>
    <dbReference type="NCBI Taxonomy" id="471853"/>
    <lineage>
        <taxon>Bacteria</taxon>
        <taxon>Bacillati</taxon>
        <taxon>Actinomycetota</taxon>
        <taxon>Actinomycetes</taxon>
        <taxon>Micrococcales</taxon>
        <taxon>Beutenbergiaceae</taxon>
        <taxon>Beutenbergia</taxon>
    </lineage>
</organism>